<gene>
    <name evidence="2" type="ORF">ASPGLDRAFT_39907</name>
</gene>
<dbReference type="Proteomes" id="UP000184300">
    <property type="component" value="Unassembled WGS sequence"/>
</dbReference>
<dbReference type="GeneID" id="34461406"/>
<dbReference type="RefSeq" id="XP_022396088.1">
    <property type="nucleotide sequence ID" value="XM_022545145.1"/>
</dbReference>
<feature type="compositionally biased region" description="Basic and acidic residues" evidence="1">
    <location>
        <begin position="431"/>
        <end position="441"/>
    </location>
</feature>
<keyword evidence="3" id="KW-1185">Reference proteome</keyword>
<feature type="region of interest" description="Disordered" evidence="1">
    <location>
        <begin position="251"/>
        <end position="346"/>
    </location>
</feature>
<dbReference type="AlphaFoldDB" id="A0A1L9V641"/>
<reference evidence="3" key="1">
    <citation type="journal article" date="2017" name="Genome Biol.">
        <title>Comparative genomics reveals high biological diversity and specific adaptations in the industrially and medically important fungal genus Aspergillus.</title>
        <authorList>
            <person name="de Vries R.P."/>
            <person name="Riley R."/>
            <person name="Wiebenga A."/>
            <person name="Aguilar-Osorio G."/>
            <person name="Amillis S."/>
            <person name="Uchima C.A."/>
            <person name="Anderluh G."/>
            <person name="Asadollahi M."/>
            <person name="Askin M."/>
            <person name="Barry K."/>
            <person name="Battaglia E."/>
            <person name="Bayram O."/>
            <person name="Benocci T."/>
            <person name="Braus-Stromeyer S.A."/>
            <person name="Caldana C."/>
            <person name="Canovas D."/>
            <person name="Cerqueira G.C."/>
            <person name="Chen F."/>
            <person name="Chen W."/>
            <person name="Choi C."/>
            <person name="Clum A."/>
            <person name="Dos Santos R.A."/>
            <person name="Damasio A.R."/>
            <person name="Diallinas G."/>
            <person name="Emri T."/>
            <person name="Fekete E."/>
            <person name="Flipphi M."/>
            <person name="Freyberg S."/>
            <person name="Gallo A."/>
            <person name="Gournas C."/>
            <person name="Habgood R."/>
            <person name="Hainaut M."/>
            <person name="Harispe M.L."/>
            <person name="Henrissat B."/>
            <person name="Hilden K.S."/>
            <person name="Hope R."/>
            <person name="Hossain A."/>
            <person name="Karabika E."/>
            <person name="Karaffa L."/>
            <person name="Karanyi Z."/>
            <person name="Krasevec N."/>
            <person name="Kuo A."/>
            <person name="Kusch H."/>
            <person name="LaButti K."/>
            <person name="Lagendijk E.L."/>
            <person name="Lapidus A."/>
            <person name="Levasseur A."/>
            <person name="Lindquist E."/>
            <person name="Lipzen A."/>
            <person name="Logrieco A.F."/>
            <person name="MacCabe A."/>
            <person name="Maekelae M.R."/>
            <person name="Malavazi I."/>
            <person name="Melin P."/>
            <person name="Meyer V."/>
            <person name="Mielnichuk N."/>
            <person name="Miskei M."/>
            <person name="Molnar A.P."/>
            <person name="Mule G."/>
            <person name="Ngan C.Y."/>
            <person name="Orejas M."/>
            <person name="Orosz E."/>
            <person name="Ouedraogo J.P."/>
            <person name="Overkamp K.M."/>
            <person name="Park H.-S."/>
            <person name="Perrone G."/>
            <person name="Piumi F."/>
            <person name="Punt P.J."/>
            <person name="Ram A.F."/>
            <person name="Ramon A."/>
            <person name="Rauscher S."/>
            <person name="Record E."/>
            <person name="Riano-Pachon D.M."/>
            <person name="Robert V."/>
            <person name="Roehrig J."/>
            <person name="Ruller R."/>
            <person name="Salamov A."/>
            <person name="Salih N.S."/>
            <person name="Samson R.A."/>
            <person name="Sandor E."/>
            <person name="Sanguinetti M."/>
            <person name="Schuetze T."/>
            <person name="Sepcic K."/>
            <person name="Shelest E."/>
            <person name="Sherlock G."/>
            <person name="Sophianopoulou V."/>
            <person name="Squina F.M."/>
            <person name="Sun H."/>
            <person name="Susca A."/>
            <person name="Todd R.B."/>
            <person name="Tsang A."/>
            <person name="Unkles S.E."/>
            <person name="van de Wiele N."/>
            <person name="van Rossen-Uffink D."/>
            <person name="Oliveira J.V."/>
            <person name="Vesth T.C."/>
            <person name="Visser J."/>
            <person name="Yu J.-H."/>
            <person name="Zhou M."/>
            <person name="Andersen M.R."/>
            <person name="Archer D.B."/>
            <person name="Baker S.E."/>
            <person name="Benoit I."/>
            <person name="Brakhage A.A."/>
            <person name="Braus G.H."/>
            <person name="Fischer R."/>
            <person name="Frisvad J.C."/>
            <person name="Goldman G.H."/>
            <person name="Houbraken J."/>
            <person name="Oakley B."/>
            <person name="Pocsi I."/>
            <person name="Scazzocchio C."/>
            <person name="Seiboth B."/>
            <person name="vanKuyk P.A."/>
            <person name="Wortman J."/>
            <person name="Dyer P.S."/>
            <person name="Grigoriev I.V."/>
        </authorList>
    </citation>
    <scope>NUCLEOTIDE SEQUENCE [LARGE SCALE GENOMIC DNA]</scope>
    <source>
        <strain evidence="3">CBS 516.65</strain>
    </source>
</reference>
<proteinExistence type="predicted"/>
<name>A0A1L9V641_ASPGL</name>
<feature type="compositionally biased region" description="Low complexity" evidence="1">
    <location>
        <begin position="15"/>
        <end position="24"/>
    </location>
</feature>
<organism evidence="2 3">
    <name type="scientific">Aspergillus glaucus CBS 516.65</name>
    <dbReference type="NCBI Taxonomy" id="1160497"/>
    <lineage>
        <taxon>Eukaryota</taxon>
        <taxon>Fungi</taxon>
        <taxon>Dikarya</taxon>
        <taxon>Ascomycota</taxon>
        <taxon>Pezizomycotina</taxon>
        <taxon>Eurotiomycetes</taxon>
        <taxon>Eurotiomycetidae</taxon>
        <taxon>Eurotiales</taxon>
        <taxon>Aspergillaceae</taxon>
        <taxon>Aspergillus</taxon>
        <taxon>Aspergillus subgen. Aspergillus</taxon>
    </lineage>
</organism>
<feature type="compositionally biased region" description="Basic and acidic residues" evidence="1">
    <location>
        <begin position="306"/>
        <end position="317"/>
    </location>
</feature>
<feature type="region of interest" description="Disordered" evidence="1">
    <location>
        <begin position="1"/>
        <end position="123"/>
    </location>
</feature>
<dbReference type="VEuPathDB" id="FungiDB:ASPGLDRAFT_39907"/>
<evidence type="ECO:0000313" key="2">
    <source>
        <dbReference type="EMBL" id="OJJ79390.1"/>
    </source>
</evidence>
<evidence type="ECO:0000313" key="3">
    <source>
        <dbReference type="Proteomes" id="UP000184300"/>
    </source>
</evidence>
<feature type="compositionally biased region" description="Basic residues" evidence="1">
    <location>
        <begin position="1"/>
        <end position="14"/>
    </location>
</feature>
<dbReference type="OrthoDB" id="10251048at2759"/>
<evidence type="ECO:0000256" key="1">
    <source>
        <dbReference type="SAM" id="MobiDB-lite"/>
    </source>
</evidence>
<feature type="region of interest" description="Disordered" evidence="1">
    <location>
        <begin position="380"/>
        <end position="461"/>
    </location>
</feature>
<feature type="compositionally biased region" description="Low complexity" evidence="1">
    <location>
        <begin position="80"/>
        <end position="89"/>
    </location>
</feature>
<accession>A0A1L9V641</accession>
<feature type="compositionally biased region" description="Basic and acidic residues" evidence="1">
    <location>
        <begin position="270"/>
        <end position="289"/>
    </location>
</feature>
<feature type="compositionally biased region" description="Basic and acidic residues" evidence="1">
    <location>
        <begin position="333"/>
        <end position="345"/>
    </location>
</feature>
<dbReference type="STRING" id="1160497.A0A1L9V641"/>
<dbReference type="EMBL" id="KV878918">
    <property type="protein sequence ID" value="OJJ79390.1"/>
    <property type="molecule type" value="Genomic_DNA"/>
</dbReference>
<protein>
    <submittedName>
        <fullName evidence="2">Uncharacterized protein</fullName>
    </submittedName>
</protein>
<sequence>MTTRRPIKPHHSSRRSASAAPIARFDPTTSTQPIPSILDPSPDARSWRSQPVSRSRMAQDGSQDIPEEELDESPDRSRSRSSYFYSPSDQGTPQSHTSESSRESISRPQNMSDPISGPDSRLFGPLQYNPLSYSEGYASQYYSPSAYGYYSGYPAYQYPTFAPYSAYSVTPTATSTNSSATVKPGSFSQGYPIEGGYMPESAFPAYDGAYGRPYNVAPYRHLQLYPRYQNMHLATQTEGHAEHMPAQIGAAHEDTKRKHAGSSQKSKTSAKTDEEKRRDMKEAVLKKVEEDEARVEPSAQQSTVSSEERLTPPEYSRKSIPASRQRTEEEENRELRDAFRRRQEDYDAFPAWMKQQEAVADNGKRKEGLEAFVDVVLEKSELSGKRAASQGPPGEPNEAREKEPGDILSSQTPDKRIRNGQVPIMSSPKVESTKPEAVDTRHRPKSMSTAAGRALKPPPGLPYPPPNALLPEPLSSGRPVMAVQARLKEANNWFHREDSRKEKPLQVKIEGIARDYSFSKDSEQDRVTAKQTTLLFGGVIANLFDYLHGRDTGLPDPDPFTKFRYVSSRYCDKANTGRRSYFEIDPLINRRAVQPRRAEKPEKKLVLIRHRRPEL</sequence>